<proteinExistence type="predicted"/>
<evidence type="ECO:0000313" key="2">
    <source>
        <dbReference type="Proteomes" id="UP001385389"/>
    </source>
</evidence>
<accession>A0ABZ2IYT6</accession>
<sequence length="103" mass="11420">MKNFDFTGIWQTRYLIADIVIHVEQKGRKVSGYAEVFGFMGSKDLYHFLGEVNGMNVHASHYKGRRFVGKALGKNSAAGILTTISGSKLSLKAKRVSMNPQVI</sequence>
<reference evidence="1 2" key="1">
    <citation type="submission" date="2024-03" db="EMBL/GenBank/DDBJ databases">
        <title>Phenotype and Genome Characterization of a Sulfate-Reducing Bacterium Pseudodesulfovibrio sp. strain 5S69, isolated from Petroleum Reservoir in Tatarstan (Russia).</title>
        <authorList>
            <person name="Bidzhieva S.K."/>
            <person name="Kadnikov V."/>
            <person name="Tourova T.P."/>
            <person name="Samigullina S.R."/>
            <person name="Sokolova D.S."/>
            <person name="Poltaraus A.B."/>
            <person name="Avtukh A.N."/>
            <person name="Tereshina V.M."/>
            <person name="Mardanov A.V."/>
            <person name="Nazina T.N."/>
        </authorList>
    </citation>
    <scope>NUCLEOTIDE SEQUENCE [LARGE SCALE GENOMIC DNA]</scope>
    <source>
        <strain evidence="1 2">5S69</strain>
    </source>
</reference>
<protein>
    <submittedName>
        <fullName evidence="1">Uncharacterized protein</fullName>
    </submittedName>
</protein>
<dbReference type="Proteomes" id="UP001385389">
    <property type="component" value="Chromosome"/>
</dbReference>
<keyword evidence="2" id="KW-1185">Reference proteome</keyword>
<gene>
    <name evidence="1" type="ORF">V8V93_16525</name>
</gene>
<dbReference type="RefSeq" id="WP_338667715.1">
    <property type="nucleotide sequence ID" value="NZ_CP146609.1"/>
</dbReference>
<name>A0ABZ2IYT6_9BACT</name>
<dbReference type="EMBL" id="CP146609">
    <property type="protein sequence ID" value="WWX22036.1"/>
    <property type="molecule type" value="Genomic_DNA"/>
</dbReference>
<organism evidence="1 2">
    <name type="scientific">Pseudodesulfovibrio methanolicus</name>
    <dbReference type="NCBI Taxonomy" id="3126690"/>
    <lineage>
        <taxon>Bacteria</taxon>
        <taxon>Pseudomonadati</taxon>
        <taxon>Thermodesulfobacteriota</taxon>
        <taxon>Desulfovibrionia</taxon>
        <taxon>Desulfovibrionales</taxon>
        <taxon>Desulfovibrionaceae</taxon>
    </lineage>
</organism>
<evidence type="ECO:0000313" key="1">
    <source>
        <dbReference type="EMBL" id="WWX22036.1"/>
    </source>
</evidence>